<dbReference type="InterPro" id="IPR036291">
    <property type="entry name" value="NAD(P)-bd_dom_sf"/>
</dbReference>
<dbReference type="GO" id="GO:0008720">
    <property type="term" value="F:D-lactate dehydrogenase (NAD+) activity"/>
    <property type="evidence" value="ECO:0007669"/>
    <property type="project" value="TreeGrafter"/>
</dbReference>
<dbReference type="Pfam" id="PF02826">
    <property type="entry name" value="2-Hacid_dh_C"/>
    <property type="match status" value="1"/>
</dbReference>
<dbReference type="InterPro" id="IPR058205">
    <property type="entry name" value="D-LDH-like"/>
</dbReference>
<gene>
    <name evidence="8" type="ORF">GKZ27_05380</name>
</gene>
<dbReference type="PROSITE" id="PS00671">
    <property type="entry name" value="D_2_HYDROXYACID_DH_3"/>
    <property type="match status" value="1"/>
</dbReference>
<dbReference type="PROSITE" id="PS00670">
    <property type="entry name" value="D_2_HYDROXYACID_DH_2"/>
    <property type="match status" value="1"/>
</dbReference>
<dbReference type="AlphaFoldDB" id="A0A6N8JQ19"/>
<dbReference type="SUPFAM" id="SSF52283">
    <property type="entry name" value="Formate/glycerate dehydrogenase catalytic domain-like"/>
    <property type="match status" value="1"/>
</dbReference>
<protein>
    <submittedName>
        <fullName evidence="8">D-lactate dehydrogenase VanH-D</fullName>
    </submittedName>
</protein>
<dbReference type="InterPro" id="IPR029753">
    <property type="entry name" value="D-isomer_DH_CS"/>
</dbReference>
<sequence length="329" mass="35661">MKTRSGLVMYGGLPDEAEAFERAFSNERLPIRFVEDEFAPDLACFAKDFAIVSVSHRANIGKMELSALKAAGVECVITRSVGTDHIDIQEARRLNMSIKTSPYSPGSVADFTLMLMLMVLRGVKAGFRNAREASQGSAVCGKELGDMTVGVIGPGRIGNAVLKRLEGFGCSVLICGREQSSTSVSLEELLASSDVVTLHVPLTAETHHLIGRKEMDAMKPGAVLVNTGRGALVEAEALVDALKERRLGGAALDVVEGENDDPSRNREMLRHLETLRAMPNVVITPHVAYFTDHAMEDMARSALRECREHEKEGGSDEQAQGFGPIRRVL</sequence>
<dbReference type="PANTHER" id="PTHR43026">
    <property type="entry name" value="2-HYDROXYACID DEHYDROGENASE HOMOLOG 1-RELATED"/>
    <property type="match status" value="1"/>
</dbReference>
<dbReference type="PANTHER" id="PTHR43026:SF1">
    <property type="entry name" value="2-HYDROXYACID DEHYDROGENASE HOMOLOG 1-RELATED"/>
    <property type="match status" value="1"/>
</dbReference>
<dbReference type="InterPro" id="IPR006140">
    <property type="entry name" value="D-isomer_DH_NAD-bd"/>
</dbReference>
<comment type="caution">
    <text evidence="8">The sequence shown here is derived from an EMBL/GenBank/DDBJ whole genome shotgun (WGS) entry which is preliminary data.</text>
</comment>
<dbReference type="OrthoDB" id="9793626at2"/>
<accession>A0A6N8JQ19</accession>
<dbReference type="Gene3D" id="3.40.50.720">
    <property type="entry name" value="NAD(P)-binding Rossmann-like Domain"/>
    <property type="match status" value="2"/>
</dbReference>
<dbReference type="RefSeq" id="WP_160345674.1">
    <property type="nucleotide sequence ID" value="NZ_WSRR01000009.1"/>
</dbReference>
<dbReference type="InterPro" id="IPR006139">
    <property type="entry name" value="D-isomer_2_OHA_DH_cat_dom"/>
</dbReference>
<feature type="domain" description="D-isomer specific 2-hydroxyacid dehydrogenase catalytic" evidence="6">
    <location>
        <begin position="29"/>
        <end position="312"/>
    </location>
</feature>
<dbReference type="Proteomes" id="UP000463388">
    <property type="component" value="Unassembled WGS sequence"/>
</dbReference>
<reference evidence="8 9" key="1">
    <citation type="submission" date="2019-12" db="EMBL/GenBank/DDBJ databases">
        <title>Microbes associate with the intestines of laboratory mice.</title>
        <authorList>
            <person name="Navarre W."/>
            <person name="Wong E."/>
        </authorList>
    </citation>
    <scope>NUCLEOTIDE SEQUENCE [LARGE SCALE GENOMIC DNA]</scope>
    <source>
        <strain evidence="8 9">NM66_B29</strain>
    </source>
</reference>
<dbReference type="SUPFAM" id="SSF51735">
    <property type="entry name" value="NAD(P)-binding Rossmann-fold domains"/>
    <property type="match status" value="1"/>
</dbReference>
<evidence type="ECO:0000259" key="6">
    <source>
        <dbReference type="Pfam" id="PF00389"/>
    </source>
</evidence>
<feature type="region of interest" description="Disordered" evidence="5">
    <location>
        <begin position="306"/>
        <end position="329"/>
    </location>
</feature>
<evidence type="ECO:0000313" key="9">
    <source>
        <dbReference type="Proteomes" id="UP000463388"/>
    </source>
</evidence>
<evidence type="ECO:0000313" key="8">
    <source>
        <dbReference type="EMBL" id="MVX60890.1"/>
    </source>
</evidence>
<evidence type="ECO:0000259" key="7">
    <source>
        <dbReference type="Pfam" id="PF02826"/>
    </source>
</evidence>
<evidence type="ECO:0000256" key="1">
    <source>
        <dbReference type="ARBA" id="ARBA00005854"/>
    </source>
</evidence>
<organism evidence="8 9">
    <name type="scientific">Adlercreutzia mucosicola</name>
    <dbReference type="NCBI Taxonomy" id="580026"/>
    <lineage>
        <taxon>Bacteria</taxon>
        <taxon>Bacillati</taxon>
        <taxon>Actinomycetota</taxon>
        <taxon>Coriobacteriia</taxon>
        <taxon>Eggerthellales</taxon>
        <taxon>Eggerthellaceae</taxon>
        <taxon>Adlercreutzia</taxon>
    </lineage>
</organism>
<evidence type="ECO:0000256" key="4">
    <source>
        <dbReference type="RuleBase" id="RU003719"/>
    </source>
</evidence>
<evidence type="ECO:0000256" key="3">
    <source>
        <dbReference type="ARBA" id="ARBA00023027"/>
    </source>
</evidence>
<proteinExistence type="inferred from homology"/>
<feature type="domain" description="D-isomer specific 2-hydroxyacid dehydrogenase NAD-binding" evidence="7">
    <location>
        <begin position="113"/>
        <end position="288"/>
    </location>
</feature>
<keyword evidence="9" id="KW-1185">Reference proteome</keyword>
<keyword evidence="3" id="KW-0520">NAD</keyword>
<name>A0A6N8JQ19_9ACTN</name>
<evidence type="ECO:0000256" key="2">
    <source>
        <dbReference type="ARBA" id="ARBA00023002"/>
    </source>
</evidence>
<comment type="similarity">
    <text evidence="1 4">Belongs to the D-isomer specific 2-hydroxyacid dehydrogenase family.</text>
</comment>
<dbReference type="Pfam" id="PF00389">
    <property type="entry name" value="2-Hacid_dh"/>
    <property type="match status" value="1"/>
</dbReference>
<dbReference type="EMBL" id="WSRR01000009">
    <property type="protein sequence ID" value="MVX60890.1"/>
    <property type="molecule type" value="Genomic_DNA"/>
</dbReference>
<keyword evidence="2 4" id="KW-0560">Oxidoreductase</keyword>
<dbReference type="GO" id="GO:0051287">
    <property type="term" value="F:NAD binding"/>
    <property type="evidence" value="ECO:0007669"/>
    <property type="project" value="InterPro"/>
</dbReference>
<evidence type="ECO:0000256" key="5">
    <source>
        <dbReference type="SAM" id="MobiDB-lite"/>
    </source>
</evidence>